<name>A0A8G1EDG3_9RHOB</name>
<evidence type="ECO:0000313" key="3">
    <source>
        <dbReference type="EMBL" id="QYZ70166.1"/>
    </source>
</evidence>
<evidence type="ECO:0000259" key="2">
    <source>
        <dbReference type="Pfam" id="PF08885"/>
    </source>
</evidence>
<gene>
    <name evidence="3" type="ORF">JO391_01110</name>
</gene>
<sequence length="475" mass="53148">MSEDRNIERISAHTAFQRARKNDLRRYPTPEKDGDRLYPMAQPAARPSFRIGPDDTIFAIGSCFARNVERALEAAGKRILSREFQLGEIGESIDDGANFFNKYSIHSVLNEIRWALERETFPGAAVLYPAGTDKFFDLQLGMAKLEFPVDKIVDFRHRYLDGMAAVAEADVIILTLGYVETWFDRKLGLYLNIAPPLSSINAEPERFEFRVLSYHDILDGLNALHALLMKHRKKPMKMLVTVSPVPLLATFRDMDVLIANTYSKSVQRAALDEFLIGKEGVDYFPSYEFVTLSEPSQVWSKNDYRHVSNKIVDRIMGNVMDRYLSAGAPAAKAAPAPAEVAFAPVADTPEVGRGAGRQPVGRLLAILKELAKLNRNVEILQTCVKNREIADRDCDILMFEARAARKEGRIDLSHEALVKAVALSPERPDALERLATVSRQAGKAAEVEELLARHGRLFPDRAEFREKFATAAGAD</sequence>
<dbReference type="Proteomes" id="UP000826300">
    <property type="component" value="Chromosome"/>
</dbReference>
<organism evidence="3 4">
    <name type="scientific">Neotabrizicola shimadae</name>
    <dbReference type="NCBI Taxonomy" id="2807096"/>
    <lineage>
        <taxon>Bacteria</taxon>
        <taxon>Pseudomonadati</taxon>
        <taxon>Pseudomonadota</taxon>
        <taxon>Alphaproteobacteria</taxon>
        <taxon>Rhodobacterales</taxon>
        <taxon>Paracoccaceae</taxon>
        <taxon>Neotabrizicola</taxon>
    </lineage>
</organism>
<dbReference type="InterPro" id="IPR011990">
    <property type="entry name" value="TPR-like_helical_dom_sf"/>
</dbReference>
<reference evidence="3" key="1">
    <citation type="submission" date="2021-02" db="EMBL/GenBank/DDBJ databases">
        <title>Rhodobacter shimadae sp. nov., an aerobic anoxygenic phototrophic bacterium isolated from a hot spring.</title>
        <authorList>
            <person name="Muramatsu S."/>
            <person name="Haruta S."/>
            <person name="Hirose S."/>
            <person name="Hanada S."/>
        </authorList>
    </citation>
    <scope>NUCLEOTIDE SEQUENCE</scope>
    <source>
        <strain evidence="3">N10</strain>
    </source>
</reference>
<evidence type="ECO:0000256" key="1">
    <source>
        <dbReference type="SAM" id="MobiDB-lite"/>
    </source>
</evidence>
<dbReference type="Gene3D" id="1.25.40.10">
    <property type="entry name" value="Tetratricopeptide repeat domain"/>
    <property type="match status" value="1"/>
</dbReference>
<feature type="compositionally biased region" description="Basic and acidic residues" evidence="1">
    <location>
        <begin position="20"/>
        <end position="36"/>
    </location>
</feature>
<evidence type="ECO:0000313" key="4">
    <source>
        <dbReference type="Proteomes" id="UP000826300"/>
    </source>
</evidence>
<feature type="domain" description="GSCFA" evidence="2">
    <location>
        <begin position="57"/>
        <end position="317"/>
    </location>
</feature>
<feature type="region of interest" description="Disordered" evidence="1">
    <location>
        <begin position="20"/>
        <end position="39"/>
    </location>
</feature>
<dbReference type="RefSeq" id="WP_220662382.1">
    <property type="nucleotide sequence ID" value="NZ_CP069370.1"/>
</dbReference>
<protein>
    <submittedName>
        <fullName evidence="3">GSCFA domain-containing protein</fullName>
    </submittedName>
</protein>
<dbReference type="Pfam" id="PF08885">
    <property type="entry name" value="GSCFA"/>
    <property type="match status" value="1"/>
</dbReference>
<dbReference type="EMBL" id="CP069370">
    <property type="protein sequence ID" value="QYZ70166.1"/>
    <property type="molecule type" value="Genomic_DNA"/>
</dbReference>
<proteinExistence type="predicted"/>
<keyword evidence="4" id="KW-1185">Reference proteome</keyword>
<dbReference type="AlphaFoldDB" id="A0A8G1EDG3"/>
<dbReference type="SUPFAM" id="SSF48452">
    <property type="entry name" value="TPR-like"/>
    <property type="match status" value="1"/>
</dbReference>
<accession>A0A8G1EDG3</accession>
<dbReference type="KEGG" id="nsm:JO391_01110"/>
<dbReference type="InterPro" id="IPR014982">
    <property type="entry name" value="GSCFA"/>
</dbReference>